<feature type="compositionally biased region" description="Polar residues" evidence="3">
    <location>
        <begin position="2516"/>
        <end position="2525"/>
    </location>
</feature>
<dbReference type="InterPro" id="IPR035963">
    <property type="entry name" value="FERM_2"/>
</dbReference>
<dbReference type="InterPro" id="IPR029071">
    <property type="entry name" value="Ubiquitin-like_domsf"/>
</dbReference>
<dbReference type="InterPro" id="IPR011993">
    <property type="entry name" value="PH-like_dom_sf"/>
</dbReference>
<dbReference type="CDD" id="cd14473">
    <property type="entry name" value="FERM_B-lobe"/>
    <property type="match status" value="1"/>
</dbReference>
<feature type="region of interest" description="Disordered" evidence="3">
    <location>
        <begin position="1077"/>
        <end position="1118"/>
    </location>
</feature>
<evidence type="ECO:0000256" key="2">
    <source>
        <dbReference type="ARBA" id="ARBA00022737"/>
    </source>
</evidence>
<feature type="compositionally biased region" description="Polar residues" evidence="3">
    <location>
        <begin position="1614"/>
        <end position="1623"/>
    </location>
</feature>
<name>A0A8T0DWF4_9TREM</name>
<sequence>MEVQCAGKGLRKMQLRVLHLDDSIHTFHLSVHATGQELYASMIERIHLLESDYFDLEYVNDEGMRCWLDHDKPILRQLSPGKDLVFRFAVKFYTPYPNLLEEEYTRYLFALQVKRDLVTGTLLCSENTAALLASYIVQAEIGDFIEDEYRTIDYLRPLKLMHEPTEERLHRTMEYHKAHVGMSPSESDITLLDTARKVEFYGIRLHFARNHEGLGLNLAVSHLGILIFQNLCRISTFSWAKIRKLSFKRKRFLVKLQPERFDVIEFVFDSRDECKQFWKNCIEHHAFFRYPVLERNVPAKQPRSQPRSGSTFRYTGRTQQELFEYVQEHGESKISFERPSVARRAYSSIISGSSYSSRSLNSASMQLRSSSADRRAAGPNNINVSLTNTLGRPSVKKRSHSEGARRSTVEVEEAPEGATDRISAIPTSGYATMAESAGSEKSTETEGTRMNQTGEQAKGGTEMEEPELDAITWINETYRRMTGDWTGGATQSVPDETLVASRHSKSTAGSPQTSGTISLGRLDTELDGFLQKRDQELQLQNTADDEAVTRLIMFGDLGDTNVYELQDRNQQQPAPTSTPPTDRTEPTQSSQGNEGGQHLSTDLPSTAMFVPDAEIANLVNLFTSPMRQQPSHETVTDSAGPFTLSTTQPDLISQADSLQPNLVQRTEHRQRDWNAYESGQETLTIASSTSHAHGSYRPTYTGSGGINAVSTFVGHTEAIQSIPSNAEFLGELGLRTQNTLFILPTVTQYGLDINMDIGSAPAIPLQMPRTSHGLCAGQPVAAHSVPTIAATFYAATPHGVPGPTTSSPTTVTGVTGLPPTRSIFSVNQRGSTMAASLPHVTYTTGTVTQPDEERKSLPPFSGDPDSLTYPFDQTESWVTGATRMTRETTASAYSDPLMSSRSASQMPVRDSVTTVTYSFGSFAHSVGGPSHSTRTVKEAVQSLPVDQWSSSSGSESTTGVILRPDPAQKSTITTSMVTVTTTITSTKPTSKANPPLNRQHREGCPHSLASAVTLPEQFTAMQTSPTSALPALPLNTLPARQSYHKHTQSHSCSHSGRNLSHSIPCGVHLSGLEGSHELFRGGKTKSSGAIPPGEKQSSQSRHPEKVDRTVPLDVSQPPNCIHSHQPTSASQLMHPEMVMMGGVNAAADMLEEVPYVVLRRPRSVDVKQYQLHLQRQQQQAAALAAAGYSFHPGAPFYGEQTAYPHHHFGHRMPMFAHQFAYQQAFIQPFHEQDRHHRHHHHMSSKALDESKYGKVSTSSSKRLSSMMSAGYATRTDGVCRDPVRPGFREHEHSQRDTSYPMEFELYAQPALIPYAEREKCKARRRHPKTSAETKVTKEQQPYSSSVPDIKPSMKPGSSVVPSRHHLHCVHRQREADAGQRTGEHERKQSTSQTRRHLPTKTSTAANVADHLRKVPEQARSQRRTPVVESPMDRHKRTSHQEPDDCRESEVPYPVSELYFSPHQAGPARDGHPVKSRGSSRPHQHHPACASLMGRTRPQLVEQESHKSRRTKGTSHSAPLPVSSLPVGVNKTRHTVKSKTQTTVETIDRVPSTAQNGGKRTERTPEELNNDTRDTIEKLRQELRSAGFQVKDTTRSEELPRTPERRDPGIHRAMQASTQATPTDTTKRVHSRSTQRAAIARSDQVPTIGGPTADLSKTEPEKDRVAHTVTSTTKETVMETSKMTTDLDMMFGGPPRNPVYLNSDTDSCEGHTGRDGDRVAVVGLEREHKRREAVPVPSEKDYTDPLGLPTIDSNLEQSTDPRKLVAPVENMAMDPSQSAFSPRSHSPSLPLSFPLSDEQYDPTDISLGSQASLLSSAASHKSESYCSECNRKGSYDSFSQTSSHSCCHSRQRRRGHRLDHCHCSHQLHFPSRSSSSCHACRSPHHHHHHHCHHRHLSDDRRYGRQHSHAHSHRSERHHSERPRHSIYEKASTYTNKHGRSTSDKRRHHRHMSISSSDQSEQSWTNSQTGSSVSDTEEESELIEIRGDGDTLDVKAVLNKIRTQEHKLRAELAKHRNLANQLRQAQQRIAKSVAQNRSAEDVVSEKDLSMPNVKSQKHNEKVLQSSKNEKREWHERVPSSQIEELPKKKGVPCKRQSGKNVKPFSPESVKSAHRSSEKKEKKELAKPLHHVTQKLRHYRSHHHAPSARKSIIPKTGSEMKTRVEIDDTVVPHDTAVDVDVNFDEDDLIIENTEALLGAEPHVDLTVQEAKTKSDQPGLTSKLLLATFELEDIAEAALSDEKVELGPNVMLASTTEPQITCALTTLPAWTQYELTSEADQVDRAEIIGQAPTPPSSPPPSTFLITSTPHDSPAKIPSAEAVPEPQSLQELDEIEEQQSDRTSNLLWSSTNQLTELGLHEELSDGDSEYDGTRAINMLSEVIENALSLTPIQATSPDLHENSITDGSTQASSVCDDTHTSEASADTVKQAHSPRTVSPSCSSSSASEGSEEIEPFPPPPPEGLIDVFATHDTPLPHSHHLFSTALDEVIEEEGRDMETENVSNDILLKAELEDGVPVTEAPQTKSTEPISENHDEESMSGSAVMGQLALIEELDISRSELEPISEGGSVSSEVEQDGESSNLVLSVDPSDVHRAQQTDDEESTEVTAEVVQQSDDGFSPNTEESHGEEPGQVQLTETNSVTHLDGAVDGDTPYLDWSQQQDEVDSAVNAAQSSEQNN</sequence>
<feature type="compositionally biased region" description="Basic and acidic residues" evidence="3">
    <location>
        <begin position="1655"/>
        <end position="1665"/>
    </location>
</feature>
<dbReference type="Gene3D" id="2.30.29.30">
    <property type="entry name" value="Pleckstrin-homology domain (PH domain)/Phosphotyrosine-binding domain (PTB)"/>
    <property type="match status" value="1"/>
</dbReference>
<feature type="compositionally biased region" description="Basic residues" evidence="3">
    <location>
        <begin position="1473"/>
        <end position="1485"/>
    </location>
</feature>
<dbReference type="InterPro" id="IPR014352">
    <property type="entry name" value="FERM/acyl-CoA-bd_prot_sf"/>
</dbReference>
<dbReference type="SMART" id="SM01196">
    <property type="entry name" value="FERM_C"/>
    <property type="match status" value="1"/>
</dbReference>
<feature type="compositionally biased region" description="Basic residues" evidence="3">
    <location>
        <begin position="1880"/>
        <end position="1894"/>
    </location>
</feature>
<dbReference type="PANTHER" id="PTHR45858">
    <property type="entry name" value="FERM DOMAIN CONTAINING PROTEIN"/>
    <property type="match status" value="1"/>
</dbReference>
<dbReference type="SMART" id="SM01195">
    <property type="entry name" value="FA"/>
    <property type="match status" value="1"/>
</dbReference>
<dbReference type="PROSITE" id="PS50057">
    <property type="entry name" value="FERM_3"/>
    <property type="match status" value="1"/>
</dbReference>
<feature type="region of interest" description="Disordered" evidence="3">
    <location>
        <begin position="2393"/>
        <end position="2457"/>
    </location>
</feature>
<dbReference type="InterPro" id="IPR019749">
    <property type="entry name" value="Band_41_domain"/>
</dbReference>
<dbReference type="Gene3D" id="1.20.80.10">
    <property type="match status" value="1"/>
</dbReference>
<dbReference type="FunFam" id="3.10.20.90:FF:000040">
    <property type="entry name" value="FERM, RhoGEF and pleckstrin domain-containing protein"/>
    <property type="match status" value="1"/>
</dbReference>
<feature type="compositionally biased region" description="Low complexity" evidence="3">
    <location>
        <begin position="2428"/>
        <end position="2443"/>
    </location>
</feature>
<dbReference type="SUPFAM" id="SSF47031">
    <property type="entry name" value="Second domain of FERM"/>
    <property type="match status" value="1"/>
</dbReference>
<feature type="compositionally biased region" description="Low complexity" evidence="3">
    <location>
        <begin position="1780"/>
        <end position="1795"/>
    </location>
</feature>
<feature type="region of interest" description="Disordered" evidence="3">
    <location>
        <begin position="1867"/>
        <end position="1985"/>
    </location>
</feature>
<feature type="compositionally biased region" description="Basic and acidic residues" evidence="3">
    <location>
        <begin position="2055"/>
        <end position="2075"/>
    </location>
</feature>
<feature type="compositionally biased region" description="Polar residues" evidence="3">
    <location>
        <begin position="506"/>
        <end position="517"/>
    </location>
</feature>
<feature type="domain" description="FERM" evidence="4">
    <location>
        <begin position="13"/>
        <end position="292"/>
    </location>
</feature>
<comment type="caution">
    <text evidence="5">The sequence shown here is derived from an EMBL/GenBank/DDBJ whole genome shotgun (WGS) entry which is preliminary data.</text>
</comment>
<dbReference type="FunFam" id="2.30.29.30:FF:000002">
    <property type="entry name" value="Band 4.1-like protein 5 isoform 1"/>
    <property type="match status" value="1"/>
</dbReference>
<feature type="compositionally biased region" description="Basic and acidic residues" evidence="3">
    <location>
        <begin position="1101"/>
        <end position="1110"/>
    </location>
</feature>
<gene>
    <name evidence="5" type="ORF">P879_01159</name>
</gene>
<evidence type="ECO:0000259" key="4">
    <source>
        <dbReference type="PROSITE" id="PS50057"/>
    </source>
</evidence>
<feature type="region of interest" description="Disordered" evidence="3">
    <location>
        <begin position="982"/>
        <end position="1003"/>
    </location>
</feature>
<dbReference type="InterPro" id="IPR000798">
    <property type="entry name" value="Ez/rad/moesin-like"/>
</dbReference>
<feature type="region of interest" description="Disordered" evidence="3">
    <location>
        <begin position="2285"/>
        <end position="2323"/>
    </location>
</feature>
<dbReference type="SUPFAM" id="SSF50729">
    <property type="entry name" value="PH domain-like"/>
    <property type="match status" value="1"/>
</dbReference>
<dbReference type="PANTHER" id="PTHR45858:SF5">
    <property type="entry name" value="MOESIN_EZRIN_RADIXIN HOMOLOG 1"/>
    <property type="match status" value="1"/>
</dbReference>
<feature type="compositionally biased region" description="Low complexity" evidence="3">
    <location>
        <begin position="1951"/>
        <end position="1965"/>
    </location>
</feature>
<dbReference type="GO" id="GO:0008092">
    <property type="term" value="F:cytoskeletal protein binding"/>
    <property type="evidence" value="ECO:0007669"/>
    <property type="project" value="InterPro"/>
</dbReference>
<dbReference type="EMBL" id="JTDF01000742">
    <property type="protein sequence ID" value="KAF8571047.1"/>
    <property type="molecule type" value="Genomic_DNA"/>
</dbReference>
<feature type="compositionally biased region" description="Basic and acidic residues" evidence="3">
    <location>
        <begin position="400"/>
        <end position="409"/>
    </location>
</feature>
<evidence type="ECO:0000256" key="3">
    <source>
        <dbReference type="SAM" id="MobiDB-lite"/>
    </source>
</evidence>
<dbReference type="CDD" id="cd13193">
    <property type="entry name" value="FERM_C_FARP1-like"/>
    <property type="match status" value="1"/>
</dbReference>
<keyword evidence="2" id="KW-0677">Repeat</keyword>
<proteinExistence type="predicted"/>
<dbReference type="Gene3D" id="3.10.20.90">
    <property type="entry name" value="Phosphatidylinositol 3-kinase Catalytic Subunit, Chain A, domain 1"/>
    <property type="match status" value="1"/>
</dbReference>
<feature type="compositionally biased region" description="Basic and acidic residues" evidence="3">
    <location>
        <begin position="2036"/>
        <end position="2046"/>
    </location>
</feature>
<feature type="region of interest" description="Disordered" evidence="3">
    <location>
        <begin position="1233"/>
        <end position="1254"/>
    </location>
</feature>
<feature type="region of interest" description="Disordered" evidence="3">
    <location>
        <begin position="2027"/>
        <end position="2124"/>
    </location>
</feature>
<feature type="region of interest" description="Disordered" evidence="3">
    <location>
        <begin position="2513"/>
        <end position="2536"/>
    </location>
</feature>
<dbReference type="InterPro" id="IPR041788">
    <property type="entry name" value="FARP1/FARP2/FRMD7_FERM_C"/>
</dbReference>
<feature type="region of interest" description="Disordered" evidence="3">
    <location>
        <begin position="1727"/>
        <end position="1759"/>
    </location>
</feature>
<dbReference type="InterPro" id="IPR018980">
    <property type="entry name" value="FERM_PH-like_C"/>
</dbReference>
<evidence type="ECO:0000256" key="1">
    <source>
        <dbReference type="ARBA" id="ARBA00022658"/>
    </source>
</evidence>
<feature type="compositionally biased region" description="Basic and acidic residues" evidence="3">
    <location>
        <begin position="1591"/>
        <end position="1609"/>
    </location>
</feature>
<dbReference type="Pfam" id="PF00373">
    <property type="entry name" value="FERM_M"/>
    <property type="match status" value="1"/>
</dbReference>
<feature type="compositionally biased region" description="Polar residues" evidence="3">
    <location>
        <begin position="380"/>
        <end position="391"/>
    </location>
</feature>
<dbReference type="OrthoDB" id="6266247at2759"/>
<feature type="compositionally biased region" description="Basic and acidic residues" evidence="3">
    <location>
        <begin position="1371"/>
        <end position="1388"/>
    </location>
</feature>
<feature type="region of interest" description="Disordered" evidence="3">
    <location>
        <begin position="1773"/>
        <end position="1803"/>
    </location>
</feature>
<dbReference type="InterPro" id="IPR051835">
    <property type="entry name" value="RAC1-GEF"/>
</dbReference>
<feature type="region of interest" description="Disordered" evidence="3">
    <location>
        <begin position="434"/>
        <end position="465"/>
    </location>
</feature>
<feature type="compositionally biased region" description="Basic and acidic residues" evidence="3">
    <location>
        <begin position="1438"/>
        <end position="1449"/>
    </location>
</feature>
<dbReference type="GO" id="GO:0005085">
    <property type="term" value="F:guanyl-nucleotide exchange factor activity"/>
    <property type="evidence" value="ECO:0007669"/>
    <property type="project" value="UniProtKB-KW"/>
</dbReference>
<feature type="region of interest" description="Disordered" evidence="3">
    <location>
        <begin position="2558"/>
        <end position="2628"/>
    </location>
</feature>
<dbReference type="InterPro" id="IPR018979">
    <property type="entry name" value="FERM_N"/>
</dbReference>
<organism evidence="5 6">
    <name type="scientific">Paragonimus westermani</name>
    <dbReference type="NCBI Taxonomy" id="34504"/>
    <lineage>
        <taxon>Eukaryota</taxon>
        <taxon>Metazoa</taxon>
        <taxon>Spiralia</taxon>
        <taxon>Lophotrochozoa</taxon>
        <taxon>Platyhelminthes</taxon>
        <taxon>Trematoda</taxon>
        <taxon>Digenea</taxon>
        <taxon>Plagiorchiida</taxon>
        <taxon>Troglotremata</taxon>
        <taxon>Troglotrematidae</taxon>
        <taxon>Paragonimus</taxon>
    </lineage>
</organism>
<feature type="compositionally biased region" description="Basic and acidic residues" evidence="3">
    <location>
        <begin position="2112"/>
        <end position="2124"/>
    </location>
</feature>
<feature type="region of interest" description="Disordered" evidence="3">
    <location>
        <begin position="499"/>
        <end position="519"/>
    </location>
</feature>
<feature type="region of interest" description="Disordered" evidence="3">
    <location>
        <begin position="1589"/>
        <end position="1675"/>
    </location>
</feature>
<protein>
    <recommendedName>
        <fullName evidence="4">FERM domain-containing protein</fullName>
    </recommendedName>
</protein>
<keyword evidence="1" id="KW-0344">Guanine-nucleotide releasing factor</keyword>
<feature type="compositionally biased region" description="Polar residues" evidence="3">
    <location>
        <begin position="2399"/>
        <end position="2410"/>
    </location>
</feature>
<evidence type="ECO:0000313" key="5">
    <source>
        <dbReference type="EMBL" id="KAF8571047.1"/>
    </source>
</evidence>
<dbReference type="PRINTS" id="PR00661">
    <property type="entry name" value="ERMFAMILY"/>
</dbReference>
<feature type="compositionally biased region" description="Basic residues" evidence="3">
    <location>
        <begin position="1935"/>
        <end position="1950"/>
    </location>
</feature>
<feature type="compositionally biased region" description="Basic residues" evidence="3">
    <location>
        <begin position="1902"/>
        <end position="1920"/>
    </location>
</feature>
<dbReference type="Pfam" id="PF09380">
    <property type="entry name" value="FERM_C"/>
    <property type="match status" value="1"/>
</dbReference>
<dbReference type="Proteomes" id="UP000699462">
    <property type="component" value="Unassembled WGS sequence"/>
</dbReference>
<feature type="compositionally biased region" description="Pro residues" evidence="3">
    <location>
        <begin position="2288"/>
        <end position="2297"/>
    </location>
</feature>
<dbReference type="InterPro" id="IPR014847">
    <property type="entry name" value="FA"/>
</dbReference>
<feature type="region of interest" description="Disordered" evidence="3">
    <location>
        <begin position="846"/>
        <end position="871"/>
    </location>
</feature>
<dbReference type="InterPro" id="IPR000299">
    <property type="entry name" value="FERM_domain"/>
</dbReference>
<evidence type="ECO:0000313" key="6">
    <source>
        <dbReference type="Proteomes" id="UP000699462"/>
    </source>
</evidence>
<dbReference type="PRINTS" id="PR00935">
    <property type="entry name" value="BAND41"/>
</dbReference>
<feature type="compositionally biased region" description="Polar residues" evidence="3">
    <location>
        <begin position="586"/>
        <end position="604"/>
    </location>
</feature>
<feature type="compositionally biased region" description="Low complexity" evidence="3">
    <location>
        <begin position="1870"/>
        <end position="1879"/>
    </location>
</feature>
<dbReference type="FunFam" id="1.20.80.10:FF:000005">
    <property type="entry name" value="FERM, RhoGEF and pleckstrin domain-containing protein 1"/>
    <property type="match status" value="1"/>
</dbReference>
<feature type="compositionally biased region" description="Basic and acidic residues" evidence="3">
    <location>
        <begin position="1727"/>
        <end position="1742"/>
    </location>
</feature>
<keyword evidence="6" id="KW-1185">Reference proteome</keyword>
<dbReference type="Pfam" id="PF09379">
    <property type="entry name" value="FERM_N"/>
    <property type="match status" value="1"/>
</dbReference>
<feature type="region of interest" description="Disordered" evidence="3">
    <location>
        <begin position="366"/>
        <end position="421"/>
    </location>
</feature>
<accession>A0A8T0DWF4</accession>
<feature type="region of interest" description="Disordered" evidence="3">
    <location>
        <begin position="568"/>
        <end position="604"/>
    </location>
</feature>
<dbReference type="InterPro" id="IPR019748">
    <property type="entry name" value="FERM_central"/>
</dbReference>
<dbReference type="SUPFAM" id="SSF54236">
    <property type="entry name" value="Ubiquitin-like"/>
    <property type="match status" value="1"/>
</dbReference>
<dbReference type="SMART" id="SM00295">
    <property type="entry name" value="B41"/>
    <property type="match status" value="1"/>
</dbReference>
<dbReference type="CDD" id="cd17098">
    <property type="entry name" value="FERM_F1_FARP1_like"/>
    <property type="match status" value="1"/>
</dbReference>
<feature type="compositionally biased region" description="Polar residues" evidence="3">
    <location>
        <begin position="2605"/>
        <end position="2617"/>
    </location>
</feature>
<feature type="compositionally biased region" description="Low complexity" evidence="3">
    <location>
        <begin position="570"/>
        <end position="581"/>
    </location>
</feature>
<reference evidence="5 6" key="1">
    <citation type="submission" date="2019-07" db="EMBL/GenBank/DDBJ databases">
        <title>Annotation for the trematode Paragonimus westermani.</title>
        <authorList>
            <person name="Choi Y.-J."/>
        </authorList>
    </citation>
    <scope>NUCLEOTIDE SEQUENCE [LARGE SCALE GENOMIC DNA]</scope>
    <source>
        <strain evidence="5">180907_Pwestermani</strain>
    </source>
</reference>
<feature type="region of interest" description="Disordered" evidence="3">
    <location>
        <begin position="1319"/>
        <end position="1526"/>
    </location>
</feature>